<dbReference type="SUPFAM" id="SSF51679">
    <property type="entry name" value="Bacterial luciferase-like"/>
    <property type="match status" value="1"/>
</dbReference>
<protein>
    <submittedName>
        <fullName evidence="6">F420-dependent oxidoreductase</fullName>
    </submittedName>
</protein>
<reference evidence="6 7" key="1">
    <citation type="submission" date="2015-07" db="EMBL/GenBank/DDBJ databases">
        <title>Genome sequencing of Kibdelosporangium phytohabitans.</title>
        <authorList>
            <person name="Qin S."/>
            <person name="Xing K."/>
        </authorList>
    </citation>
    <scope>NUCLEOTIDE SEQUENCE [LARGE SCALE GENOMIC DNA]</scope>
    <source>
        <strain evidence="6 7">KLBMP1111</strain>
    </source>
</reference>
<keyword evidence="7" id="KW-1185">Reference proteome</keyword>
<organism evidence="6 7">
    <name type="scientific">Kibdelosporangium phytohabitans</name>
    <dbReference type="NCBI Taxonomy" id="860235"/>
    <lineage>
        <taxon>Bacteria</taxon>
        <taxon>Bacillati</taxon>
        <taxon>Actinomycetota</taxon>
        <taxon>Actinomycetes</taxon>
        <taxon>Pseudonocardiales</taxon>
        <taxon>Pseudonocardiaceae</taxon>
        <taxon>Kibdelosporangium</taxon>
    </lineage>
</organism>
<dbReference type="Pfam" id="PF00296">
    <property type="entry name" value="Bac_luciferase"/>
    <property type="match status" value="1"/>
</dbReference>
<evidence type="ECO:0000256" key="3">
    <source>
        <dbReference type="ARBA" id="ARBA00023002"/>
    </source>
</evidence>
<evidence type="ECO:0000313" key="7">
    <source>
        <dbReference type="Proteomes" id="UP000063699"/>
    </source>
</evidence>
<dbReference type="Proteomes" id="UP000063699">
    <property type="component" value="Chromosome"/>
</dbReference>
<keyword evidence="2" id="KW-0288">FMN</keyword>
<proteinExistence type="predicted"/>
<dbReference type="AlphaFoldDB" id="A0A0N9I440"/>
<evidence type="ECO:0000259" key="5">
    <source>
        <dbReference type="Pfam" id="PF00296"/>
    </source>
</evidence>
<dbReference type="RefSeq" id="WP_054291200.1">
    <property type="nucleotide sequence ID" value="NZ_CP012752.1"/>
</dbReference>
<sequence length="300" mass="32088">MRIGFCLPQIGQVAEQAAGLARFAREAEAAGAAGLWVGDRLLSPVDPEIGYPPGVGTTLPEQFHRILDPFAVLTVAATATERVALGSHVLNAPWYPPAVLARSLTTIDLVSNGRLIAGFGAGWMPEEFAAVGVPIAERGRRLDESLVALDELWTKDVAEFHGEHWTVPATNSALKPAQRPRPPVYLGGWAPAALRRIAKHADGWLPTLRASGTFDPAAVSGPLAEIRRLAEQDGRDPAELDAIARVNAEPATTVDDIVTAIRQVQDHTEVRHVVVDPTFIAKSADHALEITGSVLGRFQV</sequence>
<dbReference type="NCBIfam" id="TIGR03619">
    <property type="entry name" value="F420_Rv2161c"/>
    <property type="match status" value="1"/>
</dbReference>
<keyword evidence="3" id="KW-0560">Oxidoreductase</keyword>
<keyword evidence="4" id="KW-0503">Monooxygenase</keyword>
<dbReference type="Gene3D" id="3.20.20.30">
    <property type="entry name" value="Luciferase-like domain"/>
    <property type="match status" value="1"/>
</dbReference>
<evidence type="ECO:0000313" key="6">
    <source>
        <dbReference type="EMBL" id="ALG09296.1"/>
    </source>
</evidence>
<gene>
    <name evidence="6" type="ORF">AOZ06_22415</name>
</gene>
<evidence type="ECO:0000256" key="1">
    <source>
        <dbReference type="ARBA" id="ARBA00022630"/>
    </source>
</evidence>
<name>A0A0N9I440_9PSEU</name>
<evidence type="ECO:0000256" key="4">
    <source>
        <dbReference type="ARBA" id="ARBA00023033"/>
    </source>
</evidence>
<dbReference type="PANTHER" id="PTHR42847:SF4">
    <property type="entry name" value="ALKANESULFONATE MONOOXYGENASE-RELATED"/>
    <property type="match status" value="1"/>
</dbReference>
<dbReference type="InterPro" id="IPR050172">
    <property type="entry name" value="SsuD_RutA_monooxygenase"/>
</dbReference>
<accession>A0A0N9I440</accession>
<dbReference type="InterPro" id="IPR011251">
    <property type="entry name" value="Luciferase-like_dom"/>
</dbReference>
<dbReference type="OrthoDB" id="3206024at2"/>
<keyword evidence="1" id="KW-0285">Flavoprotein</keyword>
<feature type="domain" description="Luciferase-like" evidence="5">
    <location>
        <begin position="12"/>
        <end position="261"/>
    </location>
</feature>
<dbReference type="GO" id="GO:0008726">
    <property type="term" value="F:alkanesulfonate monooxygenase activity"/>
    <property type="evidence" value="ECO:0007669"/>
    <property type="project" value="TreeGrafter"/>
</dbReference>
<dbReference type="KEGG" id="kphy:AOZ06_22415"/>
<dbReference type="InterPro" id="IPR019921">
    <property type="entry name" value="Lucif-like_OxRdtase_Rv2161c"/>
</dbReference>
<dbReference type="GO" id="GO:0046306">
    <property type="term" value="P:alkanesulfonate catabolic process"/>
    <property type="evidence" value="ECO:0007669"/>
    <property type="project" value="TreeGrafter"/>
</dbReference>
<evidence type="ECO:0000256" key="2">
    <source>
        <dbReference type="ARBA" id="ARBA00022643"/>
    </source>
</evidence>
<dbReference type="InterPro" id="IPR036661">
    <property type="entry name" value="Luciferase-like_sf"/>
</dbReference>
<dbReference type="EMBL" id="CP012752">
    <property type="protein sequence ID" value="ALG09296.1"/>
    <property type="molecule type" value="Genomic_DNA"/>
</dbReference>
<dbReference type="PANTHER" id="PTHR42847">
    <property type="entry name" value="ALKANESULFONATE MONOOXYGENASE"/>
    <property type="match status" value="1"/>
</dbReference>
<dbReference type="STRING" id="860235.AOZ06_22415"/>